<keyword evidence="2" id="KW-0472">Membrane</keyword>
<proteinExistence type="predicted"/>
<feature type="transmembrane region" description="Helical" evidence="2">
    <location>
        <begin position="123"/>
        <end position="149"/>
    </location>
</feature>
<dbReference type="EMBL" id="FWXV01000004">
    <property type="protein sequence ID" value="SMD14446.1"/>
    <property type="molecule type" value="Genomic_DNA"/>
</dbReference>
<feature type="compositionally biased region" description="Basic and acidic residues" evidence="1">
    <location>
        <begin position="41"/>
        <end position="59"/>
    </location>
</feature>
<keyword evidence="4" id="KW-1185">Reference proteome</keyword>
<evidence type="ECO:0000256" key="2">
    <source>
        <dbReference type="SAM" id="Phobius"/>
    </source>
</evidence>
<evidence type="ECO:0000313" key="4">
    <source>
        <dbReference type="Proteomes" id="UP000192674"/>
    </source>
</evidence>
<gene>
    <name evidence="3" type="ORF">SAMN05661093_05047</name>
</gene>
<organism evidence="3 4">
    <name type="scientific">Kibdelosporangium aridum</name>
    <dbReference type="NCBI Taxonomy" id="2030"/>
    <lineage>
        <taxon>Bacteria</taxon>
        <taxon>Bacillati</taxon>
        <taxon>Actinomycetota</taxon>
        <taxon>Actinomycetes</taxon>
        <taxon>Pseudonocardiales</taxon>
        <taxon>Pseudonocardiaceae</taxon>
        <taxon>Kibdelosporangium</taxon>
    </lineage>
</organism>
<keyword evidence="2" id="KW-0812">Transmembrane</keyword>
<sequence>MGDAGCSALADFLFDPDLPSQVAQVADEREVHRTVAPPDLGVHHPGHDRAADGQQQHRDDDALAEGVFRSRGAGGSFWVEAAAARPVGARGDTVRGHVVTIVRFVRRVEGFGVFRSRIHIVDVFFVAVVVAVGVVGFVLEVGGVAHVGLLGPAFPHDPRVQCGVRGSGDLLALAHDHRDEDDQPRQDERHHDE</sequence>
<protein>
    <submittedName>
        <fullName evidence="3">Uncharacterized protein</fullName>
    </submittedName>
</protein>
<dbReference type="Proteomes" id="UP000192674">
    <property type="component" value="Unassembled WGS sequence"/>
</dbReference>
<keyword evidence="2" id="KW-1133">Transmembrane helix</keyword>
<name>A0A1Y5XS86_KIBAR</name>
<dbReference type="AlphaFoldDB" id="A0A1Y5XS86"/>
<feature type="region of interest" description="Disordered" evidence="1">
    <location>
        <begin position="36"/>
        <end position="59"/>
    </location>
</feature>
<evidence type="ECO:0000313" key="3">
    <source>
        <dbReference type="EMBL" id="SMD14446.1"/>
    </source>
</evidence>
<reference evidence="3 4" key="1">
    <citation type="submission" date="2017-04" db="EMBL/GenBank/DDBJ databases">
        <authorList>
            <person name="Afonso C.L."/>
            <person name="Miller P.J."/>
            <person name="Scott M.A."/>
            <person name="Spackman E."/>
            <person name="Goraichik I."/>
            <person name="Dimitrov K.M."/>
            <person name="Suarez D.L."/>
            <person name="Swayne D.E."/>
        </authorList>
    </citation>
    <scope>NUCLEOTIDE SEQUENCE [LARGE SCALE GENOMIC DNA]</scope>
    <source>
        <strain evidence="3 4">DSM 43828</strain>
    </source>
</reference>
<evidence type="ECO:0000256" key="1">
    <source>
        <dbReference type="SAM" id="MobiDB-lite"/>
    </source>
</evidence>
<accession>A0A1Y5XS86</accession>